<reference evidence="1" key="2">
    <citation type="submission" date="2015-07" db="EMBL/GenBank/DDBJ databases">
        <title>Plasmids, circular viruses and viroids from rat gut.</title>
        <authorList>
            <person name="Jorgensen T.J."/>
            <person name="Hansen M.A."/>
            <person name="Xu Z."/>
            <person name="Tabak M.A."/>
            <person name="Sorensen S.J."/>
            <person name="Hansen L.H."/>
        </authorList>
    </citation>
    <scope>NUCLEOTIDE SEQUENCE</scope>
    <source>
        <strain evidence="1">RGFK1524</strain>
    </source>
</reference>
<dbReference type="EMBL" id="LN854059">
    <property type="protein sequence ID" value="CRY97392.1"/>
    <property type="molecule type" value="Genomic_DNA"/>
</dbReference>
<dbReference type="AlphaFoldDB" id="A0A0H5QNR8"/>
<accession>A0A0H5QNR8</accession>
<name>A0A0H5QNR8_9ZZZZ</name>
<reference evidence="1" key="1">
    <citation type="submission" date="2015-06" db="EMBL/GenBank/DDBJ databases">
        <authorList>
            <person name="Joergensen T."/>
        </authorList>
    </citation>
    <scope>NUCLEOTIDE SEQUENCE</scope>
    <source>
        <strain evidence="1">RGFK1524</strain>
    </source>
</reference>
<protein>
    <submittedName>
        <fullName evidence="1">Uncharacterized protein</fullName>
    </submittedName>
</protein>
<sequence length="76" mass="8998">MRVKYEYAGTNATKKHLVVWFEIVTGSARVVRELRIPWSELSDTKILGMLDQQVRKELREAWSSYDDCVFEIFNED</sequence>
<organism evidence="1">
    <name type="scientific">uncultured prokaryote</name>
    <dbReference type="NCBI Taxonomy" id="198431"/>
    <lineage>
        <taxon>unclassified sequences</taxon>
        <taxon>environmental samples</taxon>
    </lineage>
</organism>
<proteinExistence type="predicted"/>
<evidence type="ECO:0000313" key="1">
    <source>
        <dbReference type="EMBL" id="CRY97392.1"/>
    </source>
</evidence>